<dbReference type="GO" id="GO:0003700">
    <property type="term" value="F:DNA-binding transcription factor activity"/>
    <property type="evidence" value="ECO:0007669"/>
    <property type="project" value="InterPro"/>
</dbReference>
<dbReference type="PRINTS" id="PR00778">
    <property type="entry name" value="HTHARSR"/>
</dbReference>
<evidence type="ECO:0000256" key="3">
    <source>
        <dbReference type="ARBA" id="ARBA00023163"/>
    </source>
</evidence>
<keyword evidence="1" id="KW-0805">Transcription regulation</keyword>
<dbReference type="AlphaFoldDB" id="A0A6J4QBZ7"/>
<dbReference type="InterPro" id="IPR051011">
    <property type="entry name" value="Metal_resp_trans_reg"/>
</dbReference>
<keyword evidence="3" id="KW-0804">Transcription</keyword>
<dbReference type="InterPro" id="IPR036388">
    <property type="entry name" value="WH-like_DNA-bd_sf"/>
</dbReference>
<dbReference type="PANTHER" id="PTHR43132">
    <property type="entry name" value="ARSENICAL RESISTANCE OPERON REPRESSOR ARSR-RELATED"/>
    <property type="match status" value="1"/>
</dbReference>
<dbReference type="SMART" id="SM00418">
    <property type="entry name" value="HTH_ARSR"/>
    <property type="match status" value="1"/>
</dbReference>
<dbReference type="Gene3D" id="1.10.10.10">
    <property type="entry name" value="Winged helix-like DNA-binding domain superfamily/Winged helix DNA-binding domain"/>
    <property type="match status" value="1"/>
</dbReference>
<dbReference type="PROSITE" id="PS50987">
    <property type="entry name" value="HTH_ARSR_2"/>
    <property type="match status" value="1"/>
</dbReference>
<dbReference type="CDD" id="cd00090">
    <property type="entry name" value="HTH_ARSR"/>
    <property type="match status" value="1"/>
</dbReference>
<dbReference type="InterPro" id="IPR001845">
    <property type="entry name" value="HTH_ArsR_DNA-bd_dom"/>
</dbReference>
<proteinExistence type="predicted"/>
<accession>A0A6J4QBZ7</accession>
<evidence type="ECO:0000259" key="4">
    <source>
        <dbReference type="PROSITE" id="PS50987"/>
    </source>
</evidence>
<evidence type="ECO:0000256" key="2">
    <source>
        <dbReference type="ARBA" id="ARBA00023125"/>
    </source>
</evidence>
<dbReference type="EMBL" id="CADCUW010000466">
    <property type="protein sequence ID" value="CAA9440393.1"/>
    <property type="molecule type" value="Genomic_DNA"/>
</dbReference>
<gene>
    <name evidence="5" type="ORF">AVDCRST_MAG01-01-3595</name>
</gene>
<feature type="domain" description="HTH arsR-type" evidence="4">
    <location>
        <begin position="9"/>
        <end position="103"/>
    </location>
</feature>
<dbReference type="NCBIfam" id="NF033788">
    <property type="entry name" value="HTH_metalloreg"/>
    <property type="match status" value="1"/>
</dbReference>
<name>A0A6J4QBZ7_9ACTN</name>
<dbReference type="GO" id="GO:0003677">
    <property type="term" value="F:DNA binding"/>
    <property type="evidence" value="ECO:0007669"/>
    <property type="project" value="UniProtKB-KW"/>
</dbReference>
<reference evidence="5" key="1">
    <citation type="submission" date="2020-02" db="EMBL/GenBank/DDBJ databases">
        <authorList>
            <person name="Meier V. D."/>
        </authorList>
    </citation>
    <scope>NUCLEOTIDE SEQUENCE</scope>
    <source>
        <strain evidence="5">AVDCRST_MAG01</strain>
    </source>
</reference>
<evidence type="ECO:0000256" key="1">
    <source>
        <dbReference type="ARBA" id="ARBA00023015"/>
    </source>
</evidence>
<organism evidence="5">
    <name type="scientific">uncultured Rubrobacteraceae bacterium</name>
    <dbReference type="NCBI Taxonomy" id="349277"/>
    <lineage>
        <taxon>Bacteria</taxon>
        <taxon>Bacillati</taxon>
        <taxon>Actinomycetota</taxon>
        <taxon>Rubrobacteria</taxon>
        <taxon>Rubrobacterales</taxon>
        <taxon>Rubrobacteraceae</taxon>
        <taxon>environmental samples</taxon>
    </lineage>
</organism>
<keyword evidence="2" id="KW-0238">DNA-binding</keyword>
<dbReference type="PANTHER" id="PTHR43132:SF9">
    <property type="entry name" value="ARSR FAMILY TRANSCRIPTIONAL REGULATORY PROTEIN"/>
    <property type="match status" value="1"/>
</dbReference>
<evidence type="ECO:0000313" key="5">
    <source>
        <dbReference type="EMBL" id="CAA9440393.1"/>
    </source>
</evidence>
<dbReference type="InterPro" id="IPR011991">
    <property type="entry name" value="ArsR-like_HTH"/>
</dbReference>
<sequence length="116" mass="12744">MAEYTKRRLSGAALGKVAERFKALSEPMRLRLLYALMDGEKTVSELVVETGGVQANVSKHLSVLLDAGILGRRKQGTSSYYRITDESIFELCDLVCGSIHDRLVAELDELGATPRS</sequence>
<dbReference type="InterPro" id="IPR036390">
    <property type="entry name" value="WH_DNA-bd_sf"/>
</dbReference>
<protein>
    <submittedName>
        <fullName evidence="5">Transcriptional regulator, ArsR family</fullName>
    </submittedName>
</protein>
<dbReference type="Pfam" id="PF01022">
    <property type="entry name" value="HTH_5"/>
    <property type="match status" value="1"/>
</dbReference>
<dbReference type="SUPFAM" id="SSF46785">
    <property type="entry name" value="Winged helix' DNA-binding domain"/>
    <property type="match status" value="1"/>
</dbReference>